<name>A0ABS7D9A1_9BACL</name>
<reference evidence="2 3" key="1">
    <citation type="submission" date="2021-07" db="EMBL/GenBank/DDBJ databases">
        <title>Paenibacillus radiodurans sp. nov., isolated from the southeastern edge of Tengger Desert.</title>
        <authorList>
            <person name="Zhang G."/>
        </authorList>
    </citation>
    <scope>NUCLEOTIDE SEQUENCE [LARGE SCALE GENOMIC DNA]</scope>
    <source>
        <strain evidence="2 3">DT7-4</strain>
    </source>
</reference>
<organism evidence="2 3">
    <name type="scientific">Paenibacillus oenotherae</name>
    <dbReference type="NCBI Taxonomy" id="1435645"/>
    <lineage>
        <taxon>Bacteria</taxon>
        <taxon>Bacillati</taxon>
        <taxon>Bacillota</taxon>
        <taxon>Bacilli</taxon>
        <taxon>Bacillales</taxon>
        <taxon>Paenibacillaceae</taxon>
        <taxon>Paenibacillus</taxon>
    </lineage>
</organism>
<feature type="transmembrane region" description="Helical" evidence="1">
    <location>
        <begin position="20"/>
        <end position="38"/>
    </location>
</feature>
<dbReference type="InterPro" id="IPR036209">
    <property type="entry name" value="YwmB-like_sf"/>
</dbReference>
<gene>
    <name evidence="2" type="ORF">K0T92_17535</name>
</gene>
<dbReference type="Proteomes" id="UP000812277">
    <property type="component" value="Unassembled WGS sequence"/>
</dbReference>
<keyword evidence="1" id="KW-0472">Membrane</keyword>
<dbReference type="EMBL" id="JAHZIJ010000014">
    <property type="protein sequence ID" value="MBW7476522.1"/>
    <property type="molecule type" value="Genomic_DNA"/>
</dbReference>
<comment type="caution">
    <text evidence="2">The sequence shown here is derived from an EMBL/GenBank/DDBJ whole genome shotgun (WGS) entry which is preliminary data.</text>
</comment>
<dbReference type="RefSeq" id="WP_219873774.1">
    <property type="nucleotide sequence ID" value="NZ_JAHZIJ010000014.1"/>
</dbReference>
<dbReference type="SUPFAM" id="SSF143842">
    <property type="entry name" value="YwmB-like"/>
    <property type="match status" value="1"/>
</dbReference>
<protein>
    <submittedName>
        <fullName evidence="2">YwmB family TATA-box binding protein</fullName>
    </submittedName>
</protein>
<evidence type="ECO:0000313" key="3">
    <source>
        <dbReference type="Proteomes" id="UP000812277"/>
    </source>
</evidence>
<accession>A0ABS7D9A1</accession>
<keyword evidence="1" id="KW-0812">Transmembrane</keyword>
<dbReference type="InterPro" id="IPR014794">
    <property type="entry name" value="DUF1779"/>
</dbReference>
<dbReference type="Pfam" id="PF08680">
    <property type="entry name" value="DUF1779"/>
    <property type="match status" value="1"/>
</dbReference>
<keyword evidence="1" id="KW-1133">Transmembrane helix</keyword>
<evidence type="ECO:0000313" key="2">
    <source>
        <dbReference type="EMBL" id="MBW7476522.1"/>
    </source>
</evidence>
<proteinExistence type="predicted"/>
<dbReference type="Gene3D" id="3.30.360.40">
    <property type="entry name" value="YwmB-like"/>
    <property type="match status" value="1"/>
</dbReference>
<evidence type="ECO:0000256" key="1">
    <source>
        <dbReference type="SAM" id="Phobius"/>
    </source>
</evidence>
<keyword evidence="3" id="KW-1185">Reference proteome</keyword>
<sequence length="265" mass="28969">MTAVKPGRSGTGRSEKKSMAAALLVIVVAVSWTIWQWSSAPAKTPADELLHDLQQIWTWSDGELVGGAQAGRWSFRWDGRWTYSEVKKVAAELDIPLEQEGQEHLYRGKRSGEAPDGYVFSIWANLQANDVNKSSIKDAVADVVLLLDVRKGTVIEQLIGRVSEVEAAVSLNDLEFKGSFSLRGQPVRAGALERLAGLAGAERREEYEDGQTTSIAYYSDELFSGVNSGEHIVNLQIAERSSAADDKRELIVGVPLITGDYSMGD</sequence>